<dbReference type="InterPro" id="IPR050361">
    <property type="entry name" value="MPP/UQCRC_Complex"/>
</dbReference>
<feature type="domain" description="Peptidase M16 N-terminal" evidence="2">
    <location>
        <begin position="66"/>
        <end position="189"/>
    </location>
</feature>
<dbReference type="Proteomes" id="UP000293623">
    <property type="component" value="Unassembled WGS sequence"/>
</dbReference>
<keyword evidence="5" id="KW-1185">Reference proteome</keyword>
<feature type="domain" description="Peptidase M16 N-terminal" evidence="2">
    <location>
        <begin position="547"/>
        <end position="656"/>
    </location>
</feature>
<dbReference type="InterPro" id="IPR011765">
    <property type="entry name" value="Pept_M16_N"/>
</dbReference>
<sequence>MRLKLAAVSLAALSLAMSAGAQAQQVADPAAQAAAAATGEPAPVSELIESVSIPYEQFQLDNGLTVLVHEDRKAPVVGVSVWYEVGSKHEPKGKTGFAHLFEHLMFNGSENAPGDFFEPLQQVGATDFNGTTWFDRTNYFETVPTGALDLALMLESDRMGHLLGAVTQEKLDNQIGVVQNEKRQGDNQPYGLVEYEQLENLYPSGHPYHHSTIGSMDDLSGATLEDVRKWFRDHYGPNNAVLVLAGDIDTATAREKVTKWFGAIPAGPEIHPVSAPVPTLPEPLSKTIYDRIASPRLYRMWAVPGLDNPEYLPLAMGATVLGGLASSRLDNALVREQQLAVRVVASAQIFAQAGQFVVYADAKPGVSQEQLAAALDAEIAEFIAEGPTADELQRAVTTYAAGQIRGLEQVGGFSGKAPTLAEGLLYSGNPAEYKEVLETAAAMTPERVRDVTAKWLSRPVFKLTVEPGERKEGGENRGGYFTGVGDSGLAGPAFYSSPLSMQAGTAAAEVDRSTLPEVGELKPLDFPDIQRATLSNGMEVYFARRDAVPTVSVRVNFDAGYAADPKDKLGVQSLMLSMMDEGTTSLDSNALAIAKERLGANLYTYADMDTTAVGLDAMAPNLAPSLELMADYIRNPAFDPEELERVRAQQLTRIQNELNSPGAIAQRALAPVLFGDAHPYGIPPSGTGNPDVVASLTAQELRTFHDTWLRPDLARIFVVGDTTLAETTRLLEEAFGNWQAPATPAPEKNFEVAVPAQESRIILIDRPNSPQSVILAGRVLEHKGTDDLLVLGAANEVFGGSFLSRINMNLRETKGWSYGVRSMVQQPLDRSSFMIYAPVQADRTGDSIVELRKDLMAYTDEGEGVTEQELTRLINGNVRELPGQFETSGDVLGGIVNIVTYGRPDDYYETLSERYSALTASEIDAEAIESLEENDLVFVVVGDADVVRPQLETTGLPIEVREAETSTGE</sequence>
<dbReference type="PANTHER" id="PTHR11851">
    <property type="entry name" value="METALLOPROTEASE"/>
    <property type="match status" value="1"/>
</dbReference>
<dbReference type="OrthoDB" id="9811314at2"/>
<feature type="chain" id="PRO_5020594592" evidence="1">
    <location>
        <begin position="24"/>
        <end position="969"/>
    </location>
</feature>
<evidence type="ECO:0000313" key="4">
    <source>
        <dbReference type="EMBL" id="RXZ64098.1"/>
    </source>
</evidence>
<feature type="domain" description="Peptidase M16 C-terminal" evidence="3">
    <location>
        <begin position="223"/>
        <end position="398"/>
    </location>
</feature>
<dbReference type="AlphaFoldDB" id="A0A4Q2KGA7"/>
<feature type="domain" description="Peptidase M16 C-terminal" evidence="3">
    <location>
        <begin position="695"/>
        <end position="875"/>
    </location>
</feature>
<dbReference type="Pfam" id="PF05193">
    <property type="entry name" value="Peptidase_M16_C"/>
    <property type="match status" value="2"/>
</dbReference>
<dbReference type="InterPro" id="IPR007863">
    <property type="entry name" value="Peptidase_M16_C"/>
</dbReference>
<dbReference type="RefSeq" id="WP_129524413.1">
    <property type="nucleotide sequence ID" value="NZ_SDPV01000002.1"/>
</dbReference>
<evidence type="ECO:0000313" key="5">
    <source>
        <dbReference type="Proteomes" id="UP000293623"/>
    </source>
</evidence>
<dbReference type="EMBL" id="SDPV01000002">
    <property type="protein sequence ID" value="RXZ64098.1"/>
    <property type="molecule type" value="Genomic_DNA"/>
</dbReference>
<gene>
    <name evidence="4" type="ORF">ETX26_09190</name>
</gene>
<dbReference type="PANTHER" id="PTHR11851:SF224">
    <property type="entry name" value="PROCESSING PROTEASE"/>
    <property type="match status" value="1"/>
</dbReference>
<protein>
    <submittedName>
        <fullName evidence="4">Insulinase family protein</fullName>
    </submittedName>
</protein>
<evidence type="ECO:0000256" key="1">
    <source>
        <dbReference type="SAM" id="SignalP"/>
    </source>
</evidence>
<evidence type="ECO:0000259" key="2">
    <source>
        <dbReference type="Pfam" id="PF00675"/>
    </source>
</evidence>
<keyword evidence="1" id="KW-0732">Signal</keyword>
<accession>A0A4Q2KGA7</accession>
<comment type="caution">
    <text evidence="4">The sequence shown here is derived from an EMBL/GenBank/DDBJ whole genome shotgun (WGS) entry which is preliminary data.</text>
</comment>
<evidence type="ECO:0000259" key="3">
    <source>
        <dbReference type="Pfam" id="PF05193"/>
    </source>
</evidence>
<reference evidence="4 5" key="1">
    <citation type="submission" date="2019-01" db="EMBL/GenBank/DDBJ databases">
        <title>Altererythrobacter rhizovicinus sp. nov., isolated from the rhizosphere soil of Haloxylon ammodendron.</title>
        <authorList>
            <person name="Li H.-P."/>
            <person name="Gou J.-Y."/>
            <person name="Yao D."/>
            <person name="Han Q.-Q."/>
            <person name="Shao K.-Z."/>
            <person name="Zhao Q."/>
            <person name="Zhang J.-L."/>
        </authorList>
    </citation>
    <scope>NUCLEOTIDE SEQUENCE [LARGE SCALE GENOMIC DNA]</scope>
    <source>
        <strain evidence="4 5">AY-3R</strain>
    </source>
</reference>
<name>A0A4Q2KGA7_9SPHN</name>
<dbReference type="Pfam" id="PF00675">
    <property type="entry name" value="Peptidase_M16"/>
    <property type="match status" value="2"/>
</dbReference>
<dbReference type="GO" id="GO:0046872">
    <property type="term" value="F:metal ion binding"/>
    <property type="evidence" value="ECO:0007669"/>
    <property type="project" value="InterPro"/>
</dbReference>
<dbReference type="InterPro" id="IPR011249">
    <property type="entry name" value="Metalloenz_LuxS/M16"/>
</dbReference>
<organism evidence="4 5">
    <name type="scientific">Pelagerythrobacter rhizovicinus</name>
    <dbReference type="NCBI Taxonomy" id="2268576"/>
    <lineage>
        <taxon>Bacteria</taxon>
        <taxon>Pseudomonadati</taxon>
        <taxon>Pseudomonadota</taxon>
        <taxon>Alphaproteobacteria</taxon>
        <taxon>Sphingomonadales</taxon>
        <taxon>Erythrobacteraceae</taxon>
        <taxon>Pelagerythrobacter</taxon>
    </lineage>
</organism>
<dbReference type="Gene3D" id="3.30.830.10">
    <property type="entry name" value="Metalloenzyme, LuxS/M16 peptidase-like"/>
    <property type="match status" value="4"/>
</dbReference>
<proteinExistence type="predicted"/>
<feature type="signal peptide" evidence="1">
    <location>
        <begin position="1"/>
        <end position="23"/>
    </location>
</feature>
<dbReference type="SUPFAM" id="SSF63411">
    <property type="entry name" value="LuxS/MPP-like metallohydrolase"/>
    <property type="match status" value="4"/>
</dbReference>